<feature type="coiled-coil region" evidence="1">
    <location>
        <begin position="10"/>
        <end position="44"/>
    </location>
</feature>
<evidence type="ECO:0000313" key="3">
    <source>
        <dbReference type="Proteomes" id="UP000478805"/>
    </source>
</evidence>
<evidence type="ECO:0000313" key="2">
    <source>
        <dbReference type="EMBL" id="EDP8233573.1"/>
    </source>
</evidence>
<organism evidence="2 3">
    <name type="scientific">Campylobacter jejuni</name>
    <dbReference type="NCBI Taxonomy" id="197"/>
    <lineage>
        <taxon>Bacteria</taxon>
        <taxon>Pseudomonadati</taxon>
        <taxon>Campylobacterota</taxon>
        <taxon>Epsilonproteobacteria</taxon>
        <taxon>Campylobacterales</taxon>
        <taxon>Campylobacteraceae</taxon>
        <taxon>Campylobacter</taxon>
    </lineage>
</organism>
<gene>
    <name evidence="2" type="ORF">GSU20_00830</name>
</gene>
<dbReference type="Proteomes" id="UP000478805">
    <property type="component" value="Unassembled WGS sequence"/>
</dbReference>
<keyword evidence="1" id="KW-0175">Coiled coil</keyword>
<proteinExistence type="predicted"/>
<name>A0A690UXG9_CAMJU</name>
<accession>A0A690UXG9</accession>
<evidence type="ECO:0000256" key="1">
    <source>
        <dbReference type="SAM" id="Coils"/>
    </source>
</evidence>
<dbReference type="RefSeq" id="WP_215469233.1">
    <property type="nucleotide sequence ID" value="NZ_CATQGO010000001.1"/>
</dbReference>
<protein>
    <submittedName>
        <fullName evidence="2">Uncharacterized protein</fullName>
    </submittedName>
</protein>
<dbReference type="AlphaFoldDB" id="A0A690UXG9"/>
<comment type="caution">
    <text evidence="2">The sequence shown here is derived from an EMBL/GenBank/DDBJ whole genome shotgun (WGS) entry which is preliminary data.</text>
</comment>
<sequence>MFFTFNQSDIELIHSALERIEKKLESLKDEKDQSSINKSKHLNECKESFKACLKGEDKDEYDFFLHYIYTLVWGHKPLEQMEESEILEVYTKVDKKQKNIPSLRVLAKTTIKKEVDELIKNHPKMQEYLKEYNEKGVPRKISIRQAKLALLEVGLLDDVEALIRNAPKATQINWEYATEFERNNELILYFQQQAKLSDEFVDELFKKAKGF</sequence>
<reference evidence="2 3" key="1">
    <citation type="submission" date="2020-01" db="EMBL/GenBank/DDBJ databases">
        <authorList>
            <consortium name="PulseNet: The National Subtyping Network for Foodborne Disease Surveillance"/>
            <person name="Tarr C.L."/>
            <person name="Trees E."/>
            <person name="Katz L.S."/>
            <person name="Carleton-Romer H.A."/>
            <person name="Stroika S."/>
            <person name="Kucerova Z."/>
            <person name="Roache K.F."/>
            <person name="Sabol A.L."/>
            <person name="Besser J."/>
            <person name="Gerner-Smidt P."/>
        </authorList>
    </citation>
    <scope>NUCLEOTIDE SEQUENCE [LARGE SCALE GENOMIC DNA]</scope>
    <source>
        <strain evidence="2 3">PNUSAC014094</strain>
    </source>
</reference>
<dbReference type="EMBL" id="AANOVI010000001">
    <property type="protein sequence ID" value="EDP8233573.1"/>
    <property type="molecule type" value="Genomic_DNA"/>
</dbReference>